<keyword evidence="2" id="KW-1185">Reference proteome</keyword>
<evidence type="ECO:0000313" key="1">
    <source>
        <dbReference type="EMBL" id="EZA47408.1"/>
    </source>
</evidence>
<protein>
    <recommendedName>
        <fullName evidence="3">DUF4817 domain-containing protein</fullName>
    </recommendedName>
</protein>
<dbReference type="EMBL" id="KK107854">
    <property type="protein sequence ID" value="EZA47408.1"/>
    <property type="molecule type" value="Genomic_DNA"/>
</dbReference>
<dbReference type="AlphaFoldDB" id="A0A026VUC7"/>
<evidence type="ECO:0000313" key="2">
    <source>
        <dbReference type="Proteomes" id="UP000053097"/>
    </source>
</evidence>
<gene>
    <name evidence="1" type="ORF">X777_16321</name>
</gene>
<proteinExistence type="predicted"/>
<feature type="non-terminal residue" evidence="1">
    <location>
        <position position="1"/>
    </location>
</feature>
<dbReference type="Proteomes" id="UP000053097">
    <property type="component" value="Unassembled WGS sequence"/>
</dbReference>
<name>A0A026VUC7_OOCBI</name>
<organism evidence="1 2">
    <name type="scientific">Ooceraea biroi</name>
    <name type="common">Clonal raider ant</name>
    <name type="synonym">Cerapachys biroi</name>
    <dbReference type="NCBI Taxonomy" id="2015173"/>
    <lineage>
        <taxon>Eukaryota</taxon>
        <taxon>Metazoa</taxon>
        <taxon>Ecdysozoa</taxon>
        <taxon>Arthropoda</taxon>
        <taxon>Hexapoda</taxon>
        <taxon>Insecta</taxon>
        <taxon>Pterygota</taxon>
        <taxon>Neoptera</taxon>
        <taxon>Endopterygota</taxon>
        <taxon>Hymenoptera</taxon>
        <taxon>Apocrita</taxon>
        <taxon>Aculeata</taxon>
        <taxon>Formicoidea</taxon>
        <taxon>Formicidae</taxon>
        <taxon>Dorylinae</taxon>
        <taxon>Ooceraea</taxon>
    </lineage>
</organism>
<evidence type="ECO:0008006" key="3">
    <source>
        <dbReference type="Google" id="ProtNLM"/>
    </source>
</evidence>
<sequence>LLVLRECRRNYRSAARMYHRFPDRQHHPNDRVFADIERRERQRPNVRRQRRRINVPERDDPRVLLVLAVVHLYPHFSL</sequence>
<reference evidence="1 2" key="1">
    <citation type="journal article" date="2014" name="Curr. Biol.">
        <title>The genome of the clonal raider ant Cerapachys biroi.</title>
        <authorList>
            <person name="Oxley P.R."/>
            <person name="Ji L."/>
            <person name="Fetter-Pruneda I."/>
            <person name="McKenzie S.K."/>
            <person name="Li C."/>
            <person name="Hu H."/>
            <person name="Zhang G."/>
            <person name="Kronauer D.J."/>
        </authorList>
    </citation>
    <scope>NUCLEOTIDE SEQUENCE [LARGE SCALE GENOMIC DNA]</scope>
</reference>
<accession>A0A026VUC7</accession>